<dbReference type="Pfam" id="PF01557">
    <property type="entry name" value="FAA_hydrolase"/>
    <property type="match status" value="1"/>
</dbReference>
<evidence type="ECO:0000256" key="1">
    <source>
        <dbReference type="ARBA" id="ARBA00022723"/>
    </source>
</evidence>
<dbReference type="RefSeq" id="WP_181192185.1">
    <property type="nucleotide sequence ID" value="NZ_JABFED010000003.1"/>
</dbReference>
<organism evidence="3 4">
    <name type="scientific">Corynebacterium wankanglinii</name>
    <dbReference type="NCBI Taxonomy" id="2735136"/>
    <lineage>
        <taxon>Bacteria</taxon>
        <taxon>Bacillati</taxon>
        <taxon>Actinomycetota</taxon>
        <taxon>Actinomycetes</taxon>
        <taxon>Mycobacteriales</taxon>
        <taxon>Corynebacteriaceae</taxon>
        <taxon>Corynebacterium</taxon>
    </lineage>
</organism>
<dbReference type="GO" id="GO:0046872">
    <property type="term" value="F:metal ion binding"/>
    <property type="evidence" value="ECO:0007669"/>
    <property type="project" value="UniProtKB-KW"/>
</dbReference>
<dbReference type="GO" id="GO:0016853">
    <property type="term" value="F:isomerase activity"/>
    <property type="evidence" value="ECO:0007669"/>
    <property type="project" value="UniProtKB-ARBA"/>
</dbReference>
<keyword evidence="3" id="KW-0378">Hydrolase</keyword>
<reference evidence="3 4" key="1">
    <citation type="submission" date="2020-05" db="EMBL/GenBank/DDBJ databases">
        <title>Descriptions of Corynebacterium xxxx sp. nov., Corynebacterium yyyy sp. nov. and Corynebacterium zzzz sp. nov.</title>
        <authorList>
            <person name="Zhang G."/>
        </authorList>
    </citation>
    <scope>NUCLEOTIDE SEQUENCE [LARGE SCALE GENOMIC DNA]</scope>
    <source>
        <strain evidence="4">zg-913</strain>
    </source>
</reference>
<dbReference type="PANTHER" id="PTHR11820:SF112">
    <property type="entry name" value="FUMARYLACETOACETATE HYDROLASE FAMILY PROTEIN (AFU_ORTHOLOGUE AFUA_1G02370)-RELATED"/>
    <property type="match status" value="1"/>
</dbReference>
<dbReference type="AlphaFoldDB" id="A0A7H0KBQ2"/>
<gene>
    <name evidence="3" type="ORF">HMA55_06070</name>
</gene>
<protein>
    <submittedName>
        <fullName evidence="3">Fumarylacetoacetate hydrolase family protein</fullName>
    </submittedName>
</protein>
<feature type="domain" description="Fumarylacetoacetase-like C-terminal" evidence="2">
    <location>
        <begin position="62"/>
        <end position="262"/>
    </location>
</feature>
<dbReference type="Proteomes" id="UP000577408">
    <property type="component" value="Unassembled WGS sequence"/>
</dbReference>
<keyword evidence="1" id="KW-0479">Metal-binding</keyword>
<accession>A0A7H0KBQ2</accession>
<dbReference type="InterPro" id="IPR036663">
    <property type="entry name" value="Fumarylacetoacetase_C_sf"/>
</dbReference>
<dbReference type="GO" id="GO:0016787">
    <property type="term" value="F:hydrolase activity"/>
    <property type="evidence" value="ECO:0007669"/>
    <property type="project" value="UniProtKB-KW"/>
</dbReference>
<evidence type="ECO:0000313" key="3">
    <source>
        <dbReference type="EMBL" id="MBA1837468.1"/>
    </source>
</evidence>
<dbReference type="EMBL" id="JABFED010000003">
    <property type="protein sequence ID" value="MBA1837468.1"/>
    <property type="molecule type" value="Genomic_DNA"/>
</dbReference>
<evidence type="ECO:0000313" key="4">
    <source>
        <dbReference type="Proteomes" id="UP000577408"/>
    </source>
</evidence>
<keyword evidence="4" id="KW-1185">Reference proteome</keyword>
<dbReference type="Gene3D" id="3.90.850.10">
    <property type="entry name" value="Fumarylacetoacetase-like, C-terminal domain"/>
    <property type="match status" value="1"/>
</dbReference>
<dbReference type="FunFam" id="3.90.850.10:FF:000002">
    <property type="entry name" value="2-hydroxyhepta-2,4-diene-1,7-dioate isomerase"/>
    <property type="match status" value="1"/>
</dbReference>
<dbReference type="PANTHER" id="PTHR11820">
    <property type="entry name" value="ACYLPYRUVASE"/>
    <property type="match status" value="1"/>
</dbReference>
<dbReference type="InterPro" id="IPR011234">
    <property type="entry name" value="Fumarylacetoacetase-like_C"/>
</dbReference>
<comment type="caution">
    <text evidence="3">The sequence shown here is derived from an EMBL/GenBank/DDBJ whole genome shotgun (WGS) entry which is preliminary data.</text>
</comment>
<proteinExistence type="predicted"/>
<dbReference type="GO" id="GO:0019752">
    <property type="term" value="P:carboxylic acid metabolic process"/>
    <property type="evidence" value="ECO:0007669"/>
    <property type="project" value="UniProtKB-ARBA"/>
</dbReference>
<name>A0A7H0KBQ2_9CORY</name>
<evidence type="ECO:0000259" key="2">
    <source>
        <dbReference type="Pfam" id="PF01557"/>
    </source>
</evidence>
<sequence>MKLATIRTGDTTTAARLIDDDRAVKLRAEDVGELLRCGSFDEGEEFTFAKEDLAPVIPRPGKIICVGLNYAKHIAEMGHERPDVPALFIKYPEALIGPYDDAEVPGFNADTLDFEGELAVIIGARARHVNEADAADYIAGYAVINDYTQRHYQKRTQQWHQGKSLEKTAGFGPWLDTEWQPCPALTTTLNGEVMQHAPTDDLVFTPAKLVEFISHLYPLEPGDVIATGTPDGVGHARDPKRYLRDGDTVRVEIEGLGAIENTTRVV</sequence>
<dbReference type="SUPFAM" id="SSF56529">
    <property type="entry name" value="FAH"/>
    <property type="match status" value="1"/>
</dbReference>